<dbReference type="EMBL" id="LWBO01000034">
    <property type="protein sequence ID" value="OQP44009.1"/>
    <property type="molecule type" value="Genomic_DNA"/>
</dbReference>
<dbReference type="Gene3D" id="1.25.40.10">
    <property type="entry name" value="Tetratricopeptide repeat domain"/>
    <property type="match status" value="1"/>
</dbReference>
<dbReference type="Proteomes" id="UP000192277">
    <property type="component" value="Unassembled WGS sequence"/>
</dbReference>
<dbReference type="SUPFAM" id="SSF48452">
    <property type="entry name" value="TPR-like"/>
    <property type="match status" value="1"/>
</dbReference>
<dbReference type="InterPro" id="IPR011990">
    <property type="entry name" value="TPR-like_helical_dom_sf"/>
</dbReference>
<gene>
    <name evidence="1" type="ORF">A4D02_11085</name>
</gene>
<comment type="caution">
    <text evidence="1">The sequence shown here is derived from an EMBL/GenBank/DDBJ whole genome shotgun (WGS) entry which is preliminary data.</text>
</comment>
<sequence>MKRISRISLFIILFCIPFEKIRAQFITDSLSNRLLRQDLPPGERITTMALLAKSKAITDTKNAIRIAENALLLCEQLQQDPSRYKSFVYSTLVYLRYVNNNMDLAQKAADGAIWYAYRTTDRRIKGIAWFRKGWIQDITGEPHEAQATYLQALKFLEGTKAYSYESFVYYYLAGNYGSRNDLPNQKKYAQLCLQTARQSGDADNLVLAYDGMALFYLNVYIHAPL</sequence>
<protein>
    <submittedName>
        <fullName evidence="1">Uncharacterized protein</fullName>
    </submittedName>
</protein>
<keyword evidence="2" id="KW-1185">Reference proteome</keyword>
<dbReference type="RefSeq" id="WP_014219013.1">
    <property type="nucleotide sequence ID" value="NZ_LWBO01000034.1"/>
</dbReference>
<evidence type="ECO:0000313" key="1">
    <source>
        <dbReference type="EMBL" id="OQP44009.1"/>
    </source>
</evidence>
<evidence type="ECO:0000313" key="2">
    <source>
        <dbReference type="Proteomes" id="UP000192277"/>
    </source>
</evidence>
<organism evidence="1 2">
    <name type="scientific">Niastella koreensis</name>
    <dbReference type="NCBI Taxonomy" id="354356"/>
    <lineage>
        <taxon>Bacteria</taxon>
        <taxon>Pseudomonadati</taxon>
        <taxon>Bacteroidota</taxon>
        <taxon>Chitinophagia</taxon>
        <taxon>Chitinophagales</taxon>
        <taxon>Chitinophagaceae</taxon>
        <taxon>Niastella</taxon>
    </lineage>
</organism>
<accession>A0ABX3NS11</accession>
<proteinExistence type="predicted"/>
<name>A0ABX3NS11_9BACT</name>
<reference evidence="1 2" key="1">
    <citation type="submission" date="2016-04" db="EMBL/GenBank/DDBJ databases">
        <authorList>
            <person name="Chen L."/>
            <person name="Zhuang W."/>
            <person name="Wang G."/>
        </authorList>
    </citation>
    <scope>NUCLEOTIDE SEQUENCE [LARGE SCALE GENOMIC DNA]</scope>
    <source>
        <strain evidence="2">GR20</strain>
    </source>
</reference>